<dbReference type="Gene3D" id="1.10.357.10">
    <property type="entry name" value="Tetracycline Repressor, domain 2"/>
    <property type="match status" value="1"/>
</dbReference>
<feature type="DNA-binding region" description="H-T-H motif" evidence="2">
    <location>
        <begin position="34"/>
        <end position="53"/>
    </location>
</feature>
<dbReference type="EMBL" id="JBHTKK010000025">
    <property type="protein sequence ID" value="MFD1067618.1"/>
    <property type="molecule type" value="Genomic_DNA"/>
</dbReference>
<dbReference type="Pfam" id="PF00440">
    <property type="entry name" value="TetR_N"/>
    <property type="match status" value="1"/>
</dbReference>
<accession>A0ABW3NKL7</accession>
<dbReference type="PROSITE" id="PS50977">
    <property type="entry name" value="HTH_TETR_2"/>
    <property type="match status" value="1"/>
</dbReference>
<dbReference type="InterPro" id="IPR009057">
    <property type="entry name" value="Homeodomain-like_sf"/>
</dbReference>
<keyword evidence="1 2" id="KW-0238">DNA-binding</keyword>
<gene>
    <name evidence="4" type="ORF">ACFQ19_16540</name>
</gene>
<evidence type="ECO:0000259" key="3">
    <source>
        <dbReference type="PROSITE" id="PS50977"/>
    </source>
</evidence>
<dbReference type="RefSeq" id="WP_379593756.1">
    <property type="nucleotide sequence ID" value="NZ_JBHTKK010000025.1"/>
</dbReference>
<comment type="caution">
    <text evidence="4">The sequence shown here is derived from an EMBL/GenBank/DDBJ whole genome shotgun (WGS) entry which is preliminary data.</text>
</comment>
<reference evidence="5" key="1">
    <citation type="journal article" date="2019" name="Int. J. Syst. Evol. Microbiol.">
        <title>The Global Catalogue of Microorganisms (GCM) 10K type strain sequencing project: providing services to taxonomists for standard genome sequencing and annotation.</title>
        <authorList>
            <consortium name="The Broad Institute Genomics Platform"/>
            <consortium name="The Broad Institute Genome Sequencing Center for Infectious Disease"/>
            <person name="Wu L."/>
            <person name="Ma J."/>
        </authorList>
    </citation>
    <scope>NUCLEOTIDE SEQUENCE [LARGE SCALE GENOMIC DNA]</scope>
    <source>
        <strain evidence="5">CCUG 56608</strain>
    </source>
</reference>
<sequence length="230" mass="27362">MISNRKEMQRTRMWHYFLGAATEIMEEEGIDHVTIRKIADRAGFTSSTAYNYFKDVTHLKFFAAMRFTTGYMEDLPSYMDKGNNTLEKWLYSWECFCHHSFQQPKIYSVIFIENLGSIAADMLNDYYQIYQHDLIGLPKPIQSIIMEHDFSKRSSSYLQHIAEEGFIETKDVALIADITLMLWKGMMSTFMNQRRLYTVEEATDQTLHYIYESVIRMVHKDKQEEVNFRW</sequence>
<evidence type="ECO:0000313" key="5">
    <source>
        <dbReference type="Proteomes" id="UP001597041"/>
    </source>
</evidence>
<dbReference type="InterPro" id="IPR001647">
    <property type="entry name" value="HTH_TetR"/>
</dbReference>
<protein>
    <submittedName>
        <fullName evidence="4">TetR family transcriptional regulator</fullName>
    </submittedName>
</protein>
<evidence type="ECO:0000256" key="1">
    <source>
        <dbReference type="ARBA" id="ARBA00023125"/>
    </source>
</evidence>
<dbReference type="Proteomes" id="UP001597041">
    <property type="component" value="Unassembled WGS sequence"/>
</dbReference>
<name>A0ABW3NKL7_9BACI</name>
<feature type="domain" description="HTH tetR-type" evidence="3">
    <location>
        <begin position="11"/>
        <end position="71"/>
    </location>
</feature>
<evidence type="ECO:0000313" key="4">
    <source>
        <dbReference type="EMBL" id="MFD1067618.1"/>
    </source>
</evidence>
<keyword evidence="5" id="KW-1185">Reference proteome</keyword>
<evidence type="ECO:0000256" key="2">
    <source>
        <dbReference type="PROSITE-ProRule" id="PRU00335"/>
    </source>
</evidence>
<proteinExistence type="predicted"/>
<organism evidence="4 5">
    <name type="scientific">Oceanobacillus locisalsi</name>
    <dbReference type="NCBI Taxonomy" id="546107"/>
    <lineage>
        <taxon>Bacteria</taxon>
        <taxon>Bacillati</taxon>
        <taxon>Bacillota</taxon>
        <taxon>Bacilli</taxon>
        <taxon>Bacillales</taxon>
        <taxon>Bacillaceae</taxon>
        <taxon>Oceanobacillus</taxon>
    </lineage>
</organism>
<dbReference type="SUPFAM" id="SSF46689">
    <property type="entry name" value="Homeodomain-like"/>
    <property type="match status" value="1"/>
</dbReference>